<organism evidence="1 2">
    <name type="scientific">Lactuca saligna</name>
    <name type="common">Willowleaf lettuce</name>
    <dbReference type="NCBI Taxonomy" id="75948"/>
    <lineage>
        <taxon>Eukaryota</taxon>
        <taxon>Viridiplantae</taxon>
        <taxon>Streptophyta</taxon>
        <taxon>Embryophyta</taxon>
        <taxon>Tracheophyta</taxon>
        <taxon>Spermatophyta</taxon>
        <taxon>Magnoliopsida</taxon>
        <taxon>eudicotyledons</taxon>
        <taxon>Gunneridae</taxon>
        <taxon>Pentapetalae</taxon>
        <taxon>asterids</taxon>
        <taxon>campanulids</taxon>
        <taxon>Asterales</taxon>
        <taxon>Asteraceae</taxon>
        <taxon>Cichorioideae</taxon>
        <taxon>Cichorieae</taxon>
        <taxon>Lactucinae</taxon>
        <taxon>Lactuca</taxon>
    </lineage>
</organism>
<dbReference type="AlphaFoldDB" id="A0AA35UQ26"/>
<sequence length="117" mass="13833">MIFARLKDKETSKLNIGAYTSALNFLKDYIVEFGRSDVKFAPFFRTKKLLQQVNTELEEVDLLNGDLIIDLKLNYVYQKIIQTKRNSSELGKRTWFIPMCFRNLVPDLRTPKKQRKK</sequence>
<gene>
    <name evidence="1" type="ORF">LSALG_LOCUS2544</name>
</gene>
<accession>A0AA35UQ26</accession>
<keyword evidence="2" id="KW-1185">Reference proteome</keyword>
<evidence type="ECO:0000313" key="2">
    <source>
        <dbReference type="Proteomes" id="UP001177003"/>
    </source>
</evidence>
<name>A0AA35UQ26_LACSI</name>
<evidence type="ECO:0000313" key="1">
    <source>
        <dbReference type="EMBL" id="CAI9261769.1"/>
    </source>
</evidence>
<protein>
    <submittedName>
        <fullName evidence="1">Uncharacterized protein</fullName>
    </submittedName>
</protein>
<dbReference type="EMBL" id="OX465086">
    <property type="protein sequence ID" value="CAI9261769.1"/>
    <property type="molecule type" value="Genomic_DNA"/>
</dbReference>
<proteinExistence type="predicted"/>
<reference evidence="1" key="1">
    <citation type="submission" date="2023-04" db="EMBL/GenBank/DDBJ databases">
        <authorList>
            <person name="Vijverberg K."/>
            <person name="Xiong W."/>
            <person name="Schranz E."/>
        </authorList>
    </citation>
    <scope>NUCLEOTIDE SEQUENCE</scope>
</reference>
<dbReference type="Proteomes" id="UP001177003">
    <property type="component" value="Chromosome 0"/>
</dbReference>